<proteinExistence type="predicted"/>
<dbReference type="Pfam" id="PF07166">
    <property type="entry name" value="DUF1398"/>
    <property type="match status" value="1"/>
</dbReference>
<dbReference type="InterPro" id="IPR009833">
    <property type="entry name" value="DUF1398"/>
</dbReference>
<evidence type="ECO:0000313" key="2">
    <source>
        <dbReference type="Proteomes" id="UP000516369"/>
    </source>
</evidence>
<accession>A0A7H1N442</accession>
<dbReference type="KEGG" id="dvn:HQ394_15505"/>
<evidence type="ECO:0000313" key="1">
    <source>
        <dbReference type="EMBL" id="QNT70478.1"/>
    </source>
</evidence>
<sequence>MDNHKRSVANACREGAEDNSMTFPQAVRTLMQEGFEGYAIDFRRALATYYTADGDSIDVPTHKIDVPVAPAFDAMRVQAAIKEAQQQVPGYTYLGFCKKVASAGCAAYIVSFSGRRALYIGRTAETHVEHFPD</sequence>
<dbReference type="SUPFAM" id="SSF160419">
    <property type="entry name" value="YdfO-like"/>
    <property type="match status" value="1"/>
</dbReference>
<reference evidence="1 2" key="1">
    <citation type="submission" date="2020-05" db="EMBL/GenBank/DDBJ databases">
        <title>Complete closed genome sequence of Defluviicoccus vanus.</title>
        <authorList>
            <person name="Bessarab I."/>
            <person name="Arumugam K."/>
            <person name="Maszenan A.M."/>
            <person name="Seviour R.J."/>
            <person name="Williams R.B."/>
        </authorList>
    </citation>
    <scope>NUCLEOTIDE SEQUENCE [LARGE SCALE GENOMIC DNA]</scope>
    <source>
        <strain evidence="1 2">Ben 114</strain>
    </source>
</reference>
<name>A0A7H1N442_9PROT</name>
<organism evidence="1 2">
    <name type="scientific">Defluviicoccus vanus</name>
    <dbReference type="NCBI Taxonomy" id="111831"/>
    <lineage>
        <taxon>Bacteria</taxon>
        <taxon>Pseudomonadati</taxon>
        <taxon>Pseudomonadota</taxon>
        <taxon>Alphaproteobacteria</taxon>
        <taxon>Rhodospirillales</taxon>
        <taxon>Rhodospirillaceae</taxon>
        <taxon>Defluviicoccus</taxon>
    </lineage>
</organism>
<protein>
    <submittedName>
        <fullName evidence="1">DUF1398 family protein</fullName>
    </submittedName>
</protein>
<dbReference type="Gene3D" id="3.30.1810.10">
    <property type="entry name" value="YdfO-like"/>
    <property type="match status" value="1"/>
</dbReference>
<dbReference type="Proteomes" id="UP000516369">
    <property type="component" value="Chromosome"/>
</dbReference>
<gene>
    <name evidence="1" type="ORF">HQ394_15505</name>
</gene>
<keyword evidence="2" id="KW-1185">Reference proteome</keyword>
<dbReference type="AlphaFoldDB" id="A0A7H1N442"/>
<dbReference type="RefSeq" id="WP_190260956.1">
    <property type="nucleotide sequence ID" value="NZ_CP053923.1"/>
</dbReference>
<dbReference type="InterPro" id="IPR036696">
    <property type="entry name" value="YdfO-like_sf"/>
</dbReference>
<dbReference type="EMBL" id="CP053923">
    <property type="protein sequence ID" value="QNT70478.1"/>
    <property type="molecule type" value="Genomic_DNA"/>
</dbReference>